<evidence type="ECO:0000313" key="15">
    <source>
        <dbReference type="Proteomes" id="UP000545435"/>
    </source>
</evidence>
<evidence type="ECO:0000256" key="1">
    <source>
        <dbReference type="ARBA" id="ARBA00004201"/>
    </source>
</evidence>
<comment type="similarity">
    <text evidence="4">Belongs to the PAT1 family.</text>
</comment>
<dbReference type="AlphaFoldDB" id="A0A7L0DQ56"/>
<dbReference type="GO" id="GO:0000932">
    <property type="term" value="C:P-body"/>
    <property type="evidence" value="ECO:0007669"/>
    <property type="project" value="UniProtKB-SubCell"/>
</dbReference>
<evidence type="ECO:0000313" key="14">
    <source>
        <dbReference type="EMBL" id="NXJ72771.1"/>
    </source>
</evidence>
<dbReference type="Pfam" id="PF09770">
    <property type="entry name" value="PAT1"/>
    <property type="match status" value="1"/>
</dbReference>
<evidence type="ECO:0000256" key="7">
    <source>
        <dbReference type="ARBA" id="ARBA00022884"/>
    </source>
</evidence>
<name>A0A7L0DQ56_9CHAR</name>
<feature type="compositionally biased region" description="Low complexity" evidence="12">
    <location>
        <begin position="248"/>
        <end position="257"/>
    </location>
</feature>
<evidence type="ECO:0000256" key="4">
    <source>
        <dbReference type="ARBA" id="ARBA00009138"/>
    </source>
</evidence>
<dbReference type="GO" id="GO:0016607">
    <property type="term" value="C:nuclear speck"/>
    <property type="evidence" value="ECO:0007669"/>
    <property type="project" value="UniProtKB-SubCell"/>
</dbReference>
<dbReference type="Proteomes" id="UP000545435">
    <property type="component" value="Unassembled WGS sequence"/>
</dbReference>
<dbReference type="PANTHER" id="PTHR21551:SF2">
    <property type="entry name" value="PROTEIN PAT1 HOMOLOG 1"/>
    <property type="match status" value="1"/>
</dbReference>
<dbReference type="GO" id="GO:0016605">
    <property type="term" value="C:PML body"/>
    <property type="evidence" value="ECO:0007669"/>
    <property type="project" value="UniProtKB-SubCell"/>
</dbReference>
<comment type="caution">
    <text evidence="14">The sequence shown here is derived from an EMBL/GenBank/DDBJ whole genome shotgun (WGS) entry which is preliminary data.</text>
</comment>
<feature type="domain" description="mRNA decay factor PAT1" evidence="13">
    <location>
        <begin position="392"/>
        <end position="461"/>
    </location>
</feature>
<keyword evidence="15" id="KW-1185">Reference proteome</keyword>
<feature type="compositionally biased region" description="Basic and acidic residues" evidence="12">
    <location>
        <begin position="322"/>
        <end position="337"/>
    </location>
</feature>
<feature type="compositionally biased region" description="Acidic residues" evidence="12">
    <location>
        <begin position="28"/>
        <end position="39"/>
    </location>
</feature>
<keyword evidence="8" id="KW-0539">Nucleus</keyword>
<keyword evidence="7" id="KW-0694">RNA-binding</keyword>
<proteinExistence type="inferred from homology"/>
<evidence type="ECO:0000256" key="12">
    <source>
        <dbReference type="SAM" id="MobiDB-lite"/>
    </source>
</evidence>
<feature type="region of interest" description="Disordered" evidence="12">
    <location>
        <begin position="105"/>
        <end position="143"/>
    </location>
</feature>
<keyword evidence="6" id="KW-0597">Phosphoprotein</keyword>
<evidence type="ECO:0000256" key="2">
    <source>
        <dbReference type="ARBA" id="ARBA00004322"/>
    </source>
</evidence>
<feature type="non-terminal residue" evidence="14">
    <location>
        <position position="492"/>
    </location>
</feature>
<dbReference type="GO" id="GO:0003723">
    <property type="term" value="F:RNA binding"/>
    <property type="evidence" value="ECO:0007669"/>
    <property type="project" value="UniProtKB-KW"/>
</dbReference>
<evidence type="ECO:0000256" key="11">
    <source>
        <dbReference type="ARBA" id="ARBA00042386"/>
    </source>
</evidence>
<gene>
    <name evidence="14" type="primary">Patl1</name>
    <name evidence="14" type="ORF">ROSBEN_R02969</name>
</gene>
<evidence type="ECO:0000256" key="6">
    <source>
        <dbReference type="ARBA" id="ARBA00022553"/>
    </source>
</evidence>
<feature type="region of interest" description="Disordered" evidence="12">
    <location>
        <begin position="248"/>
        <end position="339"/>
    </location>
</feature>
<feature type="compositionally biased region" description="Pro residues" evidence="12">
    <location>
        <begin position="258"/>
        <end position="272"/>
    </location>
</feature>
<evidence type="ECO:0000256" key="10">
    <source>
        <dbReference type="ARBA" id="ARBA00041591"/>
    </source>
</evidence>
<evidence type="ECO:0000259" key="13">
    <source>
        <dbReference type="Pfam" id="PF09770"/>
    </source>
</evidence>
<feature type="compositionally biased region" description="Basic and acidic residues" evidence="12">
    <location>
        <begin position="115"/>
        <end position="128"/>
    </location>
</feature>
<evidence type="ECO:0000256" key="5">
    <source>
        <dbReference type="ARBA" id="ARBA00022490"/>
    </source>
</evidence>
<feature type="compositionally biased region" description="Basic and acidic residues" evidence="12">
    <location>
        <begin position="1"/>
        <end position="25"/>
    </location>
</feature>
<organism evidence="14 15">
    <name type="scientific">Rostratula benghalensis</name>
    <name type="common">greater painted-snipe</name>
    <dbReference type="NCBI Taxonomy" id="118793"/>
    <lineage>
        <taxon>Eukaryota</taxon>
        <taxon>Metazoa</taxon>
        <taxon>Chordata</taxon>
        <taxon>Craniata</taxon>
        <taxon>Vertebrata</taxon>
        <taxon>Euteleostomi</taxon>
        <taxon>Archelosauria</taxon>
        <taxon>Archosauria</taxon>
        <taxon>Dinosauria</taxon>
        <taxon>Saurischia</taxon>
        <taxon>Theropoda</taxon>
        <taxon>Coelurosauria</taxon>
        <taxon>Aves</taxon>
        <taxon>Neognathae</taxon>
        <taxon>Neoaves</taxon>
        <taxon>Charadriiformes</taxon>
        <taxon>Rostratulidae</taxon>
        <taxon>Rostratula</taxon>
    </lineage>
</organism>
<feature type="non-terminal residue" evidence="14">
    <location>
        <position position="1"/>
    </location>
</feature>
<dbReference type="InterPro" id="IPR039900">
    <property type="entry name" value="Pat1-like"/>
</dbReference>
<evidence type="ECO:0000256" key="8">
    <source>
        <dbReference type="ARBA" id="ARBA00023242"/>
    </source>
</evidence>
<comment type="subcellular location">
    <subcellularLocation>
        <location evidence="1">Cytoplasm</location>
        <location evidence="1">P-body</location>
    </subcellularLocation>
    <subcellularLocation>
        <location evidence="3">Nucleus speckle</location>
    </subcellularLocation>
    <subcellularLocation>
        <location evidence="2">Nucleus</location>
        <location evidence="2">PML body</location>
    </subcellularLocation>
</comment>
<evidence type="ECO:0000256" key="9">
    <source>
        <dbReference type="ARBA" id="ARBA00041130"/>
    </source>
</evidence>
<reference evidence="14 15" key="1">
    <citation type="submission" date="2019-09" db="EMBL/GenBank/DDBJ databases">
        <title>Bird 10,000 Genomes (B10K) Project - Family phase.</title>
        <authorList>
            <person name="Zhang G."/>
        </authorList>
    </citation>
    <scope>NUCLEOTIDE SEQUENCE [LARGE SCALE GENOMIC DNA]</scope>
    <source>
        <strain evidence="14">B10K-DU-006-20</strain>
        <tissue evidence="14">Mixed tissue sample</tissue>
    </source>
</reference>
<dbReference type="GO" id="GO:0000290">
    <property type="term" value="P:deadenylation-dependent decapping of nuclear-transcribed mRNA"/>
    <property type="evidence" value="ECO:0007669"/>
    <property type="project" value="InterPro"/>
</dbReference>
<sequence length="492" mass="55386">DDDWQEAHERLAELEDKPVASREQDGPGGEEADLLGEPEDTLAERLTRLVIESELEDPAIMQAVQTRVPTQQPGGLNSSIWDSSAVLRRIRGPLLTQEMPSVSVLDYALPQRPPQAREEERDPSERALPRRSSSPVIGSPPVRAVPIGTPPKQPALPNFNQQILCPKPVHIRATMQQRYPAPYGERMSPNQLCNVPVPSPLCHPPRGWEAGRMSPSQFARVSGLVGSPLPSVNPKLLQGRVGQMMPPASGFRAFFGAPPAPPPSQPQHPPGPASHLQNLRPQPQMFRPDTTHLHPQHRRLLHQRQQQNRNQHRSLNGSVGDRGGHRSNHQEQIRKDPYANLMLQREKDWVSKIQMMQLQSTDPYLDDYYYQVTGDGEAPSPFLPPVPWATNFEGSLGKLTVSSVNNPRKMIDAVVTSRSEDDETKEKQVRDKRRQTLVTIEKTYSLLLDVEDYERRYLLSLEGERPALMGERKQKICDMYDNLRGKAPGQER</sequence>
<protein>
    <recommendedName>
        <fullName evidence="9">Protein PAT1 homolog 1</fullName>
    </recommendedName>
    <alternativeName>
        <fullName evidence="11">PAT1-like protein 1</fullName>
    </alternativeName>
    <alternativeName>
        <fullName evidence="10">Protein PAT1 homolog b</fullName>
    </alternativeName>
</protein>
<dbReference type="PANTHER" id="PTHR21551">
    <property type="entry name" value="TOPOISOMERASE II-ASSOCIATED PROTEIN PAT1"/>
    <property type="match status" value="1"/>
</dbReference>
<evidence type="ECO:0000256" key="3">
    <source>
        <dbReference type="ARBA" id="ARBA00004324"/>
    </source>
</evidence>
<dbReference type="EMBL" id="VXAI01001394">
    <property type="protein sequence ID" value="NXJ72771.1"/>
    <property type="molecule type" value="Genomic_DNA"/>
</dbReference>
<feature type="region of interest" description="Disordered" evidence="12">
    <location>
        <begin position="1"/>
        <end position="39"/>
    </location>
</feature>
<dbReference type="GO" id="GO:0033962">
    <property type="term" value="P:P-body assembly"/>
    <property type="evidence" value="ECO:0007669"/>
    <property type="project" value="TreeGrafter"/>
</dbReference>
<keyword evidence="5" id="KW-0963">Cytoplasm</keyword>
<dbReference type="InterPro" id="IPR019167">
    <property type="entry name" value="PAT1_dom"/>
</dbReference>
<accession>A0A7L0DQ56</accession>